<dbReference type="Gene3D" id="3.30.565.10">
    <property type="entry name" value="Histidine kinase-like ATPase, C-terminal domain"/>
    <property type="match status" value="1"/>
</dbReference>
<feature type="domain" description="Histidine kinase" evidence="4">
    <location>
        <begin position="13"/>
        <end position="214"/>
    </location>
</feature>
<dbReference type="CDD" id="cd16917">
    <property type="entry name" value="HATPase_UhpB-NarQ-NarX-like"/>
    <property type="match status" value="1"/>
</dbReference>
<sequence>MQRAQGVTSERTRLSRDIHDGIAQGCSSLLLLSRAARAESEAQRRAQLLEHIESGAAQGLEESRRIVGALAPTDLDEGSLAAAIRRVADRFVEESGVRATVTASPDLPPVPTTVEVALLRLVQGALANVRTHAGAETVGVSLEEAGTTVRVDVVDDGVGFDPTDWWQRPSPTSGEGGYGLRATRARLRELGGGLSVESAPGEGTAVSGWVEVGR</sequence>
<keyword evidence="1" id="KW-0808">Transferase</keyword>
<dbReference type="RefSeq" id="WP_159451188.1">
    <property type="nucleotide sequence ID" value="NZ_CBDRLL010000008.1"/>
</dbReference>
<keyword evidence="2 5" id="KW-0418">Kinase</keyword>
<reference evidence="5 6" key="1">
    <citation type="submission" date="2017-04" db="EMBL/GenBank/DDBJ databases">
        <authorList>
            <person name="Afonso C.L."/>
            <person name="Miller P.J."/>
            <person name="Scott M.A."/>
            <person name="Spackman E."/>
            <person name="Goraichik I."/>
            <person name="Dimitrov K.M."/>
            <person name="Suarez D.L."/>
            <person name="Swayne D.E."/>
        </authorList>
    </citation>
    <scope>NUCLEOTIDE SEQUENCE [LARGE SCALE GENOMIC DNA]</scope>
    <source>
        <strain evidence="5 6">CGMCC 1.12511</strain>
    </source>
</reference>
<dbReference type="GO" id="GO:0046983">
    <property type="term" value="F:protein dimerization activity"/>
    <property type="evidence" value="ECO:0007669"/>
    <property type="project" value="InterPro"/>
</dbReference>
<dbReference type="InterPro" id="IPR005467">
    <property type="entry name" value="His_kinase_dom"/>
</dbReference>
<dbReference type="PANTHER" id="PTHR24421">
    <property type="entry name" value="NITRATE/NITRITE SENSOR PROTEIN NARX-RELATED"/>
    <property type="match status" value="1"/>
</dbReference>
<proteinExistence type="predicted"/>
<evidence type="ECO:0000313" key="5">
    <source>
        <dbReference type="EMBL" id="SMC69575.1"/>
    </source>
</evidence>
<dbReference type="InterPro" id="IPR050482">
    <property type="entry name" value="Sensor_HK_TwoCompSys"/>
</dbReference>
<evidence type="ECO:0000313" key="6">
    <source>
        <dbReference type="Proteomes" id="UP000192634"/>
    </source>
</evidence>
<dbReference type="InterPro" id="IPR036890">
    <property type="entry name" value="HATPase_C_sf"/>
</dbReference>
<dbReference type="Pfam" id="PF02518">
    <property type="entry name" value="HATPase_c"/>
    <property type="match status" value="1"/>
</dbReference>
<dbReference type="AlphaFoldDB" id="A0A1W2B9C9"/>
<dbReference type="Pfam" id="PF07730">
    <property type="entry name" value="HisKA_3"/>
    <property type="match status" value="1"/>
</dbReference>
<evidence type="ECO:0000256" key="3">
    <source>
        <dbReference type="ARBA" id="ARBA00023012"/>
    </source>
</evidence>
<keyword evidence="3" id="KW-0902">Two-component regulatory system</keyword>
<dbReference type="Proteomes" id="UP000192634">
    <property type="component" value="Unassembled WGS sequence"/>
</dbReference>
<protein>
    <submittedName>
        <fullName evidence="5">Histidine kinase-, DNA gyrase B-, and HSP90-like ATPase</fullName>
    </submittedName>
</protein>
<dbReference type="InterPro" id="IPR011712">
    <property type="entry name" value="Sig_transdc_His_kin_sub3_dim/P"/>
</dbReference>
<organism evidence="5 6">
    <name type="scientific">Janibacter indicus</name>
    <dbReference type="NCBI Taxonomy" id="857417"/>
    <lineage>
        <taxon>Bacteria</taxon>
        <taxon>Bacillati</taxon>
        <taxon>Actinomycetota</taxon>
        <taxon>Actinomycetes</taxon>
        <taxon>Micrococcales</taxon>
        <taxon>Intrasporangiaceae</taxon>
        <taxon>Janibacter</taxon>
    </lineage>
</organism>
<dbReference type="OrthoDB" id="144293at2"/>
<dbReference type="EMBL" id="FWXN01000007">
    <property type="protein sequence ID" value="SMC69575.1"/>
    <property type="molecule type" value="Genomic_DNA"/>
</dbReference>
<evidence type="ECO:0000256" key="2">
    <source>
        <dbReference type="ARBA" id="ARBA00022777"/>
    </source>
</evidence>
<dbReference type="InterPro" id="IPR003594">
    <property type="entry name" value="HATPase_dom"/>
</dbReference>
<dbReference type="PROSITE" id="PS50109">
    <property type="entry name" value="HIS_KIN"/>
    <property type="match status" value="1"/>
</dbReference>
<dbReference type="PANTHER" id="PTHR24421:SF62">
    <property type="entry name" value="SENSORY TRANSDUCTION HISTIDINE KINASE"/>
    <property type="match status" value="1"/>
</dbReference>
<evidence type="ECO:0000256" key="1">
    <source>
        <dbReference type="ARBA" id="ARBA00022679"/>
    </source>
</evidence>
<dbReference type="Gene3D" id="1.20.5.1930">
    <property type="match status" value="1"/>
</dbReference>
<gene>
    <name evidence="5" type="ORF">SAMN06296429_107153</name>
</gene>
<name>A0A1W2B9C9_9MICO</name>
<accession>A0A1W2B9C9</accession>
<evidence type="ECO:0000259" key="4">
    <source>
        <dbReference type="PROSITE" id="PS50109"/>
    </source>
</evidence>
<dbReference type="GO" id="GO:0000155">
    <property type="term" value="F:phosphorelay sensor kinase activity"/>
    <property type="evidence" value="ECO:0007669"/>
    <property type="project" value="InterPro"/>
</dbReference>
<dbReference type="SUPFAM" id="SSF55874">
    <property type="entry name" value="ATPase domain of HSP90 chaperone/DNA topoisomerase II/histidine kinase"/>
    <property type="match status" value="1"/>
</dbReference>
<dbReference type="GO" id="GO:0016020">
    <property type="term" value="C:membrane"/>
    <property type="evidence" value="ECO:0007669"/>
    <property type="project" value="InterPro"/>
</dbReference>